<dbReference type="GO" id="GO:0003924">
    <property type="term" value="F:GTPase activity"/>
    <property type="evidence" value="ECO:0007669"/>
    <property type="project" value="TreeGrafter"/>
</dbReference>
<dbReference type="InterPro" id="IPR007034">
    <property type="entry name" value="BMS1_TSR1_C"/>
</dbReference>
<dbReference type="GO" id="GO:0000462">
    <property type="term" value="P:maturation of SSU-rRNA from tricistronic rRNA transcript (SSU-rRNA, 5.8S rRNA, LSU-rRNA)"/>
    <property type="evidence" value="ECO:0007669"/>
    <property type="project" value="TreeGrafter"/>
</dbReference>
<dbReference type="GO" id="GO:0034511">
    <property type="term" value="F:U3 snoRNA binding"/>
    <property type="evidence" value="ECO:0007669"/>
    <property type="project" value="TreeGrafter"/>
</dbReference>
<dbReference type="Pfam" id="PF22298">
    <property type="entry name" value="Tsr1_G-like"/>
    <property type="match status" value="1"/>
</dbReference>
<accession>A0A9P7B404</accession>
<feature type="region of interest" description="Disordered" evidence="5">
    <location>
        <begin position="309"/>
        <end position="333"/>
    </location>
</feature>
<organism evidence="7 8">
    <name type="scientific">Rhodotorula mucilaginosa</name>
    <name type="common">Yeast</name>
    <name type="synonym">Rhodotorula rubra</name>
    <dbReference type="NCBI Taxonomy" id="5537"/>
    <lineage>
        <taxon>Eukaryota</taxon>
        <taxon>Fungi</taxon>
        <taxon>Dikarya</taxon>
        <taxon>Basidiomycota</taxon>
        <taxon>Pucciniomycotina</taxon>
        <taxon>Microbotryomycetes</taxon>
        <taxon>Sporidiobolales</taxon>
        <taxon>Sporidiobolaceae</taxon>
        <taxon>Rhodotorula</taxon>
    </lineage>
</organism>
<evidence type="ECO:0000256" key="2">
    <source>
        <dbReference type="ARBA" id="ARBA00022517"/>
    </source>
</evidence>
<dbReference type="GO" id="GO:0000479">
    <property type="term" value="P:endonucleolytic cleavage of tricistronic rRNA transcript (SSU-rRNA, 5.8S rRNA, LSU-rRNA)"/>
    <property type="evidence" value="ECO:0007669"/>
    <property type="project" value="TreeGrafter"/>
</dbReference>
<dbReference type="GO" id="GO:0005525">
    <property type="term" value="F:GTP binding"/>
    <property type="evidence" value="ECO:0007669"/>
    <property type="project" value="TreeGrafter"/>
</dbReference>
<evidence type="ECO:0000256" key="4">
    <source>
        <dbReference type="ARBA" id="ARBA00038288"/>
    </source>
</evidence>
<dbReference type="InterPro" id="IPR012948">
    <property type="entry name" value="AARP2CN"/>
</dbReference>
<dbReference type="GO" id="GO:0030688">
    <property type="term" value="C:preribosome, small subunit precursor"/>
    <property type="evidence" value="ECO:0007669"/>
    <property type="project" value="TreeGrafter"/>
</dbReference>
<dbReference type="GO" id="GO:0005730">
    <property type="term" value="C:nucleolus"/>
    <property type="evidence" value="ECO:0007669"/>
    <property type="project" value="UniProtKB-SubCell"/>
</dbReference>
<dbReference type="InterPro" id="IPR039761">
    <property type="entry name" value="Bms1/Tsr1"/>
</dbReference>
<evidence type="ECO:0000256" key="5">
    <source>
        <dbReference type="SAM" id="MobiDB-lite"/>
    </source>
</evidence>
<reference evidence="7 8" key="1">
    <citation type="submission" date="2020-11" db="EMBL/GenBank/DDBJ databases">
        <title>Kefir isolates.</title>
        <authorList>
            <person name="Marcisauskas S."/>
            <person name="Kim Y."/>
            <person name="Blasche S."/>
        </authorList>
    </citation>
    <scope>NUCLEOTIDE SEQUENCE [LARGE SCALE GENOMIC DNA]</scope>
    <source>
        <strain evidence="7 8">KR</strain>
    </source>
</reference>
<feature type="region of interest" description="Disordered" evidence="5">
    <location>
        <begin position="1"/>
        <end position="72"/>
    </location>
</feature>
<keyword evidence="2" id="KW-0690">Ribosome biogenesis</keyword>
<dbReference type="SMART" id="SM00785">
    <property type="entry name" value="AARP2CN"/>
    <property type="match status" value="1"/>
</dbReference>
<dbReference type="EMBL" id="PUHQ01000084">
    <property type="protein sequence ID" value="KAG0657224.1"/>
    <property type="molecule type" value="Genomic_DNA"/>
</dbReference>
<feature type="region of interest" description="Disordered" evidence="5">
    <location>
        <begin position="254"/>
        <end position="275"/>
    </location>
</feature>
<feature type="domain" description="Bms1-type G" evidence="6">
    <location>
        <begin position="98"/>
        <end position="290"/>
    </location>
</feature>
<evidence type="ECO:0000256" key="3">
    <source>
        <dbReference type="ARBA" id="ARBA00023242"/>
    </source>
</evidence>
<dbReference type="Pfam" id="PF08142">
    <property type="entry name" value="AARP2CN"/>
    <property type="match status" value="1"/>
</dbReference>
<dbReference type="AlphaFoldDB" id="A0A9P7B404"/>
<comment type="subcellular location">
    <subcellularLocation>
        <location evidence="1">Nucleus</location>
        <location evidence="1">Nucleolus</location>
    </subcellularLocation>
</comment>
<feature type="region of interest" description="Disordered" evidence="5">
    <location>
        <begin position="378"/>
        <end position="427"/>
    </location>
</feature>
<feature type="compositionally biased region" description="Basic and acidic residues" evidence="5">
    <location>
        <begin position="41"/>
        <end position="53"/>
    </location>
</feature>
<keyword evidence="3" id="KW-0539">Nucleus</keyword>
<dbReference type="PANTHER" id="PTHR12858">
    <property type="entry name" value="RIBOSOME BIOGENESIS PROTEIN"/>
    <property type="match status" value="1"/>
</dbReference>
<evidence type="ECO:0000259" key="6">
    <source>
        <dbReference type="PROSITE" id="PS51714"/>
    </source>
</evidence>
<proteinExistence type="inferred from homology"/>
<comment type="similarity">
    <text evidence="4">Belongs to the TRAFAC class translation factor GTPase superfamily. Bms1-like GTPase family. TSR1 subfamily.</text>
</comment>
<dbReference type="SMART" id="SM01362">
    <property type="entry name" value="DUF663"/>
    <property type="match status" value="1"/>
</dbReference>
<feature type="compositionally biased region" description="Low complexity" evidence="5">
    <location>
        <begin position="254"/>
        <end position="267"/>
    </location>
</feature>
<dbReference type="PANTHER" id="PTHR12858:SF1">
    <property type="entry name" value="PRE-RRNA-PROCESSING PROTEIN TSR1 HOMOLOG"/>
    <property type="match status" value="1"/>
</dbReference>
<comment type="caution">
    <text evidence="7">The sequence shown here is derived from an EMBL/GenBank/DDBJ whole genome shotgun (WGS) entry which is preliminary data.</text>
</comment>
<dbReference type="InterPro" id="IPR030387">
    <property type="entry name" value="G_Bms1/Tsr1_dom"/>
</dbReference>
<name>A0A9P7B404_RHOMI</name>
<feature type="region of interest" description="Disordered" evidence="5">
    <location>
        <begin position="481"/>
        <end position="513"/>
    </location>
</feature>
<dbReference type="OrthoDB" id="119302at2759"/>
<feature type="region of interest" description="Disordered" evidence="5">
    <location>
        <begin position="444"/>
        <end position="467"/>
    </location>
</feature>
<evidence type="ECO:0000313" key="7">
    <source>
        <dbReference type="EMBL" id="KAG0657224.1"/>
    </source>
</evidence>
<evidence type="ECO:0000256" key="1">
    <source>
        <dbReference type="ARBA" id="ARBA00004604"/>
    </source>
</evidence>
<evidence type="ECO:0000313" key="8">
    <source>
        <dbReference type="Proteomes" id="UP000777482"/>
    </source>
</evidence>
<gene>
    <name evidence="7" type="ORF">C6P46_006617</name>
</gene>
<keyword evidence="8" id="KW-1185">Reference proteome</keyword>
<sequence>MANEGHSHRAHQKQSNKPFKSKHASKSQLKDQAKGRTHRPAVKDAASKSERQQSQKVQAKNLKVNRRNHAKQVLDKKRQIVEDQKGIFTGKNRNGDRVQRIVAIVPMTDDVDALETAQLLAQAAGGQLSGEGAQRSLDVPKFHNQSIRFLLLPSADQATSLFPIIDTVSAADFTIVALSSEQEVDEQGETVLRCLTGLGVGGANGGVLGVVKDLPGGNATLASTTRASLHSFLTHFFPSVERIHCISATPSASSASTSAMATDSNSAESSNTPSPEATLVVRALCEKTPKGLRWREKRPRVLAERMAWEKKGAADEQVAADEEERPKGMEGEDLGTLVVEGVVRGNRLSANRLMHVQGWGDFKISKILLAPSVRQQKRASAAPGTESMSLDGAAPGTTPFEPLSLPDDDADSLASTNIPDEDDFGMDEQTWPTEEELASAPAALRERGEMPPPPARPGTTPKLKKVAKGTSAYQAAWIIDDEVGELSADDDDSEDGEAMQDAGAEEEEEEEEETEFVDTLADETASVSARPFADLSPEQEQAQLQEYLAQRAARRNVENRDDLDFPDEVDTPLHVPARERFARYRGLKSFRTSKWDPYEELPRDYGRCFMLEDWKGMGRRMEKRVAEEGVEPGTRVIVHLENVPRRVLEERNPLFALTLFGLFKHEHKYSIMHFTVQRNTENSDAVRSKDPLVLQQGFRRFAINPIFSQHTMRNGGKGANNVHKFERYLRHGINASVATAYLPITFGNNSPSLLLRVPTTSADAPNASPDQHIHLIGTGSLLSSDPTRITAKRIILTGHPFKVHKKTATIRYLFFNRADVEYFKPVQLRTKGGRIGHIREPLGTHGYFKAGFDGPISQLDTVCLTLYKRCYPPGFGKVWDGRPLPIVSKERVQAAATAQAAAAPDADDEVEMQ</sequence>
<dbReference type="Pfam" id="PF04950">
    <property type="entry name" value="RIBIOP_C"/>
    <property type="match status" value="1"/>
</dbReference>
<feature type="compositionally biased region" description="Basic residues" evidence="5">
    <location>
        <begin position="8"/>
        <end position="25"/>
    </location>
</feature>
<dbReference type="PROSITE" id="PS51714">
    <property type="entry name" value="G_BMS1"/>
    <property type="match status" value="1"/>
</dbReference>
<dbReference type="Proteomes" id="UP000777482">
    <property type="component" value="Unassembled WGS sequence"/>
</dbReference>
<protein>
    <recommendedName>
        <fullName evidence="6">Bms1-type G domain-containing protein</fullName>
    </recommendedName>
</protein>